<keyword evidence="12" id="KW-1185">Reference proteome</keyword>
<dbReference type="PANTHER" id="PTHR43034">
    <property type="entry name" value="ION-TRANSLOCATING OXIDOREDUCTASE COMPLEX SUBUNIT C"/>
    <property type="match status" value="1"/>
</dbReference>
<keyword evidence="4 8" id="KW-0677">Repeat</keyword>
<dbReference type="GO" id="GO:0051539">
    <property type="term" value="F:4 iron, 4 sulfur cluster binding"/>
    <property type="evidence" value="ECO:0007669"/>
    <property type="project" value="UniProtKB-KW"/>
</dbReference>
<dbReference type="PANTHER" id="PTHR43034:SF2">
    <property type="entry name" value="ION-TRANSLOCATING OXIDOREDUCTASE COMPLEX SUBUNIT C"/>
    <property type="match status" value="1"/>
</dbReference>
<evidence type="ECO:0000259" key="10">
    <source>
        <dbReference type="PROSITE" id="PS51379"/>
    </source>
</evidence>
<dbReference type="EC" id="7.-.-.-" evidence="8"/>
<feature type="binding site" evidence="8">
    <location>
        <position position="424"/>
    </location>
    <ligand>
        <name>[4Fe-4S] cluster</name>
        <dbReference type="ChEBI" id="CHEBI:49883"/>
        <label>1</label>
    </ligand>
</feature>
<keyword evidence="6 8" id="KW-0408">Iron</keyword>
<evidence type="ECO:0000313" key="11">
    <source>
        <dbReference type="EMBL" id="ANO51689.1"/>
    </source>
</evidence>
<dbReference type="SUPFAM" id="SSF46548">
    <property type="entry name" value="alpha-helical ferredoxin"/>
    <property type="match status" value="1"/>
</dbReference>
<comment type="function">
    <text evidence="8">Part of a membrane-bound complex that couples electron transfer with translocation of ions across the membrane.</text>
</comment>
<dbReference type="OrthoDB" id="9767754at2"/>
<protein>
    <recommendedName>
        <fullName evidence="8">Ion-translocating oxidoreductase complex subunit C</fullName>
        <ecNumber evidence="8">7.-.-.-</ecNumber>
    </recommendedName>
    <alternativeName>
        <fullName evidence="8">Rnf electron transport complex subunit C</fullName>
    </alternativeName>
</protein>
<dbReference type="Pfam" id="PF13375">
    <property type="entry name" value="RnfC_N"/>
    <property type="match status" value="1"/>
</dbReference>
<dbReference type="Gene3D" id="3.40.50.11540">
    <property type="entry name" value="NADH-ubiquinone oxidoreductase 51kDa subunit"/>
    <property type="match status" value="1"/>
</dbReference>
<dbReference type="InterPro" id="IPR017896">
    <property type="entry name" value="4Fe4S_Fe-S-bd"/>
</dbReference>
<dbReference type="Pfam" id="PF01512">
    <property type="entry name" value="Complex1_51K"/>
    <property type="match status" value="1"/>
</dbReference>
<dbReference type="InterPro" id="IPR017900">
    <property type="entry name" value="4Fe4S_Fe_S_CS"/>
</dbReference>
<gene>
    <name evidence="8" type="primary">rnfC</name>
    <name evidence="11" type="ORF">BA177_11160</name>
</gene>
<dbReference type="InterPro" id="IPR010208">
    <property type="entry name" value="Ion_transpt_RnfC/RsxC"/>
</dbReference>
<dbReference type="GO" id="GO:0046872">
    <property type="term" value="F:metal ion binding"/>
    <property type="evidence" value="ECO:0007669"/>
    <property type="project" value="UniProtKB-KW"/>
</dbReference>
<keyword evidence="8" id="KW-0472">Membrane</keyword>
<dbReference type="InterPro" id="IPR026902">
    <property type="entry name" value="RnfC_N"/>
</dbReference>
<dbReference type="Gene3D" id="3.30.70.20">
    <property type="match status" value="1"/>
</dbReference>
<feature type="binding site" evidence="8">
    <location>
        <position position="381"/>
    </location>
    <ligand>
        <name>[4Fe-4S] cluster</name>
        <dbReference type="ChEBI" id="CHEBI:49883"/>
        <label>1</label>
    </ligand>
</feature>
<keyword evidence="5 8" id="KW-0249">Electron transport</keyword>
<keyword evidence="3 8" id="KW-0479">Metal-binding</keyword>
<proteinExistence type="inferred from homology"/>
<dbReference type="PROSITE" id="PS00198">
    <property type="entry name" value="4FE4S_FER_1"/>
    <property type="match status" value="1"/>
</dbReference>
<dbReference type="GO" id="GO:0005886">
    <property type="term" value="C:plasma membrane"/>
    <property type="evidence" value="ECO:0007669"/>
    <property type="project" value="UniProtKB-SubCell"/>
</dbReference>
<dbReference type="InterPro" id="IPR037225">
    <property type="entry name" value="Nuo51_FMN-bd_sf"/>
</dbReference>
<feature type="binding site" evidence="8">
    <location>
        <position position="414"/>
    </location>
    <ligand>
        <name>[4Fe-4S] cluster</name>
        <dbReference type="ChEBI" id="CHEBI:49883"/>
        <label>2</label>
    </ligand>
</feature>
<dbReference type="Proteomes" id="UP000092695">
    <property type="component" value="Chromosome"/>
</dbReference>
<evidence type="ECO:0000256" key="9">
    <source>
        <dbReference type="SAM" id="MobiDB-lite"/>
    </source>
</evidence>
<evidence type="ECO:0000256" key="5">
    <source>
        <dbReference type="ARBA" id="ARBA00022982"/>
    </source>
</evidence>
<feature type="binding site" evidence="8">
    <location>
        <position position="417"/>
    </location>
    <ligand>
        <name>[4Fe-4S] cluster</name>
        <dbReference type="ChEBI" id="CHEBI:49883"/>
        <label>2</label>
    </ligand>
</feature>
<dbReference type="NCBIfam" id="NF003454">
    <property type="entry name" value="PRK05035.1"/>
    <property type="match status" value="1"/>
</dbReference>
<evidence type="ECO:0000256" key="8">
    <source>
        <dbReference type="HAMAP-Rule" id="MF_00461"/>
    </source>
</evidence>
<dbReference type="InterPro" id="IPR019554">
    <property type="entry name" value="Soluble_ligand-bd"/>
</dbReference>
<keyword evidence="8" id="KW-1278">Translocase</keyword>
<keyword evidence="8" id="KW-1003">Cell membrane</keyword>
<feature type="binding site" evidence="8">
    <location>
        <position position="420"/>
    </location>
    <ligand>
        <name>[4Fe-4S] cluster</name>
        <dbReference type="ChEBI" id="CHEBI:49883"/>
        <label>2</label>
    </ligand>
</feature>
<dbReference type="GO" id="GO:0009055">
    <property type="term" value="F:electron transfer activity"/>
    <property type="evidence" value="ECO:0007669"/>
    <property type="project" value="InterPro"/>
</dbReference>
<name>A0A193LH39_9GAMM</name>
<dbReference type="RefSeq" id="WP_068616270.1">
    <property type="nucleotide sequence ID" value="NZ_CP016268.1"/>
</dbReference>
<feature type="domain" description="4Fe-4S ferredoxin-type" evidence="10">
    <location>
        <begin position="405"/>
        <end position="434"/>
    </location>
</feature>
<feature type="domain" description="4Fe-4S ferredoxin-type" evidence="10">
    <location>
        <begin position="365"/>
        <end position="395"/>
    </location>
</feature>
<feature type="binding site" evidence="8">
    <location>
        <position position="375"/>
    </location>
    <ligand>
        <name>[4Fe-4S] cluster</name>
        <dbReference type="ChEBI" id="CHEBI:49883"/>
        <label>1</label>
    </ligand>
</feature>
<feature type="compositionally biased region" description="Basic and acidic residues" evidence="9">
    <location>
        <begin position="486"/>
        <end position="496"/>
    </location>
</feature>
<reference evidence="11 12" key="1">
    <citation type="submission" date="2016-06" db="EMBL/GenBank/DDBJ databases">
        <title>Complete genome sequence of a deep-branching marine Gamma Proteobacterium Woeseia oceani type strain XK5.</title>
        <authorList>
            <person name="Mu D."/>
            <person name="Du Z."/>
        </authorList>
    </citation>
    <scope>NUCLEOTIDE SEQUENCE [LARGE SCALE GENOMIC DNA]</scope>
    <source>
        <strain evidence="11 12">XK5</strain>
    </source>
</reference>
<feature type="compositionally biased region" description="Basic and acidic residues" evidence="9">
    <location>
        <begin position="455"/>
        <end position="474"/>
    </location>
</feature>
<dbReference type="GO" id="GO:0022900">
    <property type="term" value="P:electron transport chain"/>
    <property type="evidence" value="ECO:0007669"/>
    <property type="project" value="UniProtKB-UniRule"/>
</dbReference>
<comment type="similarity">
    <text evidence="8">Belongs to the 4Fe4S bacterial-type ferredoxin family. RnfC subfamily.</text>
</comment>
<evidence type="ECO:0000256" key="7">
    <source>
        <dbReference type="ARBA" id="ARBA00023014"/>
    </source>
</evidence>
<comment type="subcellular location">
    <subcellularLocation>
        <location evidence="8">Cell inner membrane</location>
        <topology evidence="8">Peripheral membrane protein</topology>
    </subcellularLocation>
</comment>
<dbReference type="AlphaFoldDB" id="A0A193LH39"/>
<feature type="region of interest" description="Disordered" evidence="9">
    <location>
        <begin position="455"/>
        <end position="509"/>
    </location>
</feature>
<dbReference type="Pfam" id="PF10531">
    <property type="entry name" value="SLBB"/>
    <property type="match status" value="1"/>
</dbReference>
<comment type="subunit">
    <text evidence="8">The complex is composed of six subunits: RnfA, RnfB, RnfC, RnfD, RnfE and RnfG.</text>
</comment>
<keyword evidence="8" id="KW-0997">Cell inner membrane</keyword>
<evidence type="ECO:0000256" key="6">
    <source>
        <dbReference type="ARBA" id="ARBA00023004"/>
    </source>
</evidence>
<evidence type="ECO:0000256" key="2">
    <source>
        <dbReference type="ARBA" id="ARBA00022485"/>
    </source>
</evidence>
<dbReference type="PROSITE" id="PS51379">
    <property type="entry name" value="4FE4S_FER_2"/>
    <property type="match status" value="2"/>
</dbReference>
<sequence length="509" mass="54505">MSAPTFDLGKLHGGLRLPGEKAASTTAAIKQLPLPKQLILPLAQHVGEPAQPIVSIGESVLKGQIIAAADGVISAPVHAPSSGTVVAIEPWPVSRRLGDKAPCIIIDCDGDDRAFEGNEKISDYRELSRDALLQKILQGGIVGLGGAVFPTAQKLMQAITAPLQHLILNGVECEPYISCDDMLMREFGSDVVRGAQVIMHALDIDSCFVVIESDKPEALASIGNALAELQDPRLVLKQVPTIYPSGGEDQLVQLVTNREVPSGGLPSDVGCVVQNVGTAAAVHRWINLGEPLISRVTTVTGDGIREPCNVLARIGTPLSEVTAAAGGYTDRAATLVIGGPMTGKSISNDQVPLVKATNCVLVLSQPPSTGVESPCIRCGECAEVCPVQLLPQQLFWYACADNEVKLREYGLTDCIECGCCDLVCPSHIPLTADFRQAKGRVRELADEKARAERARQRFESRNERLRREQAEREQQLAAQKRTAKKVGPDAIKDMLKRAAHSKPSPDKEE</sequence>
<dbReference type="EMBL" id="CP016268">
    <property type="protein sequence ID" value="ANO51689.1"/>
    <property type="molecule type" value="Genomic_DNA"/>
</dbReference>
<dbReference type="HAMAP" id="MF_00461">
    <property type="entry name" value="RsxC_RnfC"/>
    <property type="match status" value="1"/>
</dbReference>
<evidence type="ECO:0000256" key="1">
    <source>
        <dbReference type="ARBA" id="ARBA00022448"/>
    </source>
</evidence>
<feature type="binding site" evidence="8">
    <location>
        <position position="378"/>
    </location>
    <ligand>
        <name>[4Fe-4S] cluster</name>
        <dbReference type="ChEBI" id="CHEBI:49883"/>
        <label>1</label>
    </ligand>
</feature>
<dbReference type="NCBIfam" id="TIGR01945">
    <property type="entry name" value="rnfC"/>
    <property type="match status" value="1"/>
</dbReference>
<dbReference type="KEGG" id="woc:BA177_11160"/>
<keyword evidence="7 8" id="KW-0411">Iron-sulfur</keyword>
<keyword evidence="2 8" id="KW-0004">4Fe-4S</keyword>
<comment type="cofactor">
    <cofactor evidence="8">
        <name>[4Fe-4S] cluster</name>
        <dbReference type="ChEBI" id="CHEBI:49883"/>
    </cofactor>
    <text evidence="8">Binds 2 [4Fe-4S] clusters per subunit.</text>
</comment>
<organism evidence="11 12">
    <name type="scientific">Woeseia oceani</name>
    <dbReference type="NCBI Taxonomy" id="1548547"/>
    <lineage>
        <taxon>Bacteria</taxon>
        <taxon>Pseudomonadati</taxon>
        <taxon>Pseudomonadota</taxon>
        <taxon>Gammaproteobacteria</taxon>
        <taxon>Woeseiales</taxon>
        <taxon>Woeseiaceae</taxon>
        <taxon>Woeseia</taxon>
    </lineage>
</organism>
<keyword evidence="1 8" id="KW-0813">Transport</keyword>
<evidence type="ECO:0000313" key="12">
    <source>
        <dbReference type="Proteomes" id="UP000092695"/>
    </source>
</evidence>
<dbReference type="InterPro" id="IPR011538">
    <property type="entry name" value="Nuo51_FMN-bd"/>
</dbReference>
<accession>A0A193LH39</accession>
<evidence type="ECO:0000256" key="3">
    <source>
        <dbReference type="ARBA" id="ARBA00022723"/>
    </source>
</evidence>
<dbReference type="STRING" id="1548547.BA177_11160"/>
<evidence type="ECO:0000256" key="4">
    <source>
        <dbReference type="ARBA" id="ARBA00022737"/>
    </source>
</evidence>
<dbReference type="SUPFAM" id="SSF142019">
    <property type="entry name" value="Nqo1 FMN-binding domain-like"/>
    <property type="match status" value="1"/>
</dbReference>
<feature type="binding site" evidence="8">
    <location>
        <position position="385"/>
    </location>
    <ligand>
        <name>[4Fe-4S] cluster</name>
        <dbReference type="ChEBI" id="CHEBI:49883"/>
        <label>2</label>
    </ligand>
</feature>